<accession>A0A7X0V8N2</accession>
<name>A0A7X0V8N2_9ACTN</name>
<reference evidence="1 2" key="1">
    <citation type="submission" date="2020-08" db="EMBL/GenBank/DDBJ databases">
        <authorList>
            <person name="Seo M.-J."/>
        </authorList>
    </citation>
    <scope>NUCLEOTIDE SEQUENCE [LARGE SCALE GENOMIC DNA]</scope>
    <source>
        <strain evidence="1 2">KIGAM211</strain>
    </source>
</reference>
<evidence type="ECO:0000313" key="2">
    <source>
        <dbReference type="Proteomes" id="UP000523955"/>
    </source>
</evidence>
<organism evidence="1 2">
    <name type="scientific">Nocardioides luti</name>
    <dbReference type="NCBI Taxonomy" id="2761101"/>
    <lineage>
        <taxon>Bacteria</taxon>
        <taxon>Bacillati</taxon>
        <taxon>Actinomycetota</taxon>
        <taxon>Actinomycetes</taxon>
        <taxon>Propionibacteriales</taxon>
        <taxon>Nocardioidaceae</taxon>
        <taxon>Nocardioides</taxon>
    </lineage>
</organism>
<sequence length="128" mass="13651">MSRFRFAFDRSYRLPALLFGVVPATTWVEVADGQLRVRFGPWSLRTPLANVASATVTGGFAWLRTAGPAHLSLTDRGVTFATNGERAVCVTFRTPVKGIDPTGLIRHPGATVTVADPSALLAALEATP</sequence>
<gene>
    <name evidence="1" type="ORF">H5V45_00490</name>
</gene>
<evidence type="ECO:0000313" key="1">
    <source>
        <dbReference type="EMBL" id="MBB6625784.1"/>
    </source>
</evidence>
<keyword evidence="2" id="KW-1185">Reference proteome</keyword>
<comment type="caution">
    <text evidence="1">The sequence shown here is derived from an EMBL/GenBank/DDBJ whole genome shotgun (WGS) entry which is preliminary data.</text>
</comment>
<proteinExistence type="predicted"/>
<dbReference type="RefSeq" id="WP_185251127.1">
    <property type="nucleotide sequence ID" value="NZ_JACKXE010000001.1"/>
</dbReference>
<protein>
    <submittedName>
        <fullName evidence="1">Uncharacterized protein</fullName>
    </submittedName>
</protein>
<dbReference type="AlphaFoldDB" id="A0A7X0V8N2"/>
<dbReference type="EMBL" id="JACKXE010000001">
    <property type="protein sequence ID" value="MBB6625784.1"/>
    <property type="molecule type" value="Genomic_DNA"/>
</dbReference>
<dbReference type="Proteomes" id="UP000523955">
    <property type="component" value="Unassembled WGS sequence"/>
</dbReference>